<accession>A0A6M3IJK4</accession>
<protein>
    <submittedName>
        <fullName evidence="1">Uncharacterized protein</fullName>
    </submittedName>
</protein>
<sequence length="92" mass="10479">MMVKLKLIGKCVHCGELFDLDRGHQCSGCEDCEFITVGVSRTLESDTVWQCEYLMLKNLQSLLYIGELPDTISCIHPHFICPANDIYKVKQL</sequence>
<dbReference type="EMBL" id="MT142236">
    <property type="protein sequence ID" value="QJA76672.1"/>
    <property type="molecule type" value="Genomic_DNA"/>
</dbReference>
<proteinExistence type="predicted"/>
<organism evidence="1">
    <name type="scientific">viral metagenome</name>
    <dbReference type="NCBI Taxonomy" id="1070528"/>
    <lineage>
        <taxon>unclassified sequences</taxon>
        <taxon>metagenomes</taxon>
        <taxon>organismal metagenomes</taxon>
    </lineage>
</organism>
<evidence type="ECO:0000313" key="2">
    <source>
        <dbReference type="EMBL" id="QJA76672.1"/>
    </source>
</evidence>
<reference evidence="1" key="1">
    <citation type="submission" date="2020-03" db="EMBL/GenBank/DDBJ databases">
        <title>The deep terrestrial virosphere.</title>
        <authorList>
            <person name="Holmfeldt K."/>
            <person name="Nilsson E."/>
            <person name="Simone D."/>
            <person name="Lopez-Fernandez M."/>
            <person name="Wu X."/>
            <person name="de Brujin I."/>
            <person name="Lundin D."/>
            <person name="Andersson A."/>
            <person name="Bertilsson S."/>
            <person name="Dopson M."/>
        </authorList>
    </citation>
    <scope>NUCLEOTIDE SEQUENCE</scope>
    <source>
        <strain evidence="2">MM415A01468</strain>
        <strain evidence="1">MM415B01568</strain>
    </source>
</reference>
<dbReference type="EMBL" id="MT141290">
    <property type="protein sequence ID" value="QJA57759.1"/>
    <property type="molecule type" value="Genomic_DNA"/>
</dbReference>
<evidence type="ECO:0000313" key="1">
    <source>
        <dbReference type="EMBL" id="QJA57759.1"/>
    </source>
</evidence>
<name>A0A6M3IJK4_9ZZZZ</name>
<gene>
    <name evidence="2" type="ORF">MM415A01468_0014</name>
    <name evidence="1" type="ORF">MM415B01568_0018</name>
</gene>
<dbReference type="AlphaFoldDB" id="A0A6M3IJK4"/>